<gene>
    <name evidence="1" type="ORF">N7530_005543</name>
</gene>
<evidence type="ECO:0000313" key="1">
    <source>
        <dbReference type="EMBL" id="KAJ5480034.1"/>
    </source>
</evidence>
<proteinExistence type="predicted"/>
<feature type="non-terminal residue" evidence="1">
    <location>
        <position position="62"/>
    </location>
</feature>
<dbReference type="EMBL" id="JAPWDO010000003">
    <property type="protein sequence ID" value="KAJ5480034.1"/>
    <property type="molecule type" value="Genomic_DNA"/>
</dbReference>
<reference evidence="1" key="2">
    <citation type="journal article" date="2023" name="IMA Fungus">
        <title>Comparative genomic study of the Penicillium genus elucidates a diverse pangenome and 15 lateral gene transfer events.</title>
        <authorList>
            <person name="Petersen C."/>
            <person name="Sorensen T."/>
            <person name="Nielsen M.R."/>
            <person name="Sondergaard T.E."/>
            <person name="Sorensen J.L."/>
            <person name="Fitzpatrick D.A."/>
            <person name="Frisvad J.C."/>
            <person name="Nielsen K.L."/>
        </authorList>
    </citation>
    <scope>NUCLEOTIDE SEQUENCE</scope>
    <source>
        <strain evidence="1">IBT 17660</strain>
    </source>
</reference>
<sequence length="62" mass="7150">DSIVLIDQEAYCPEPKPSTPADCPEAKRPATVRLEEMVGRGEEFVKVLDSSDWLEWFFEVHR</sequence>
<evidence type="ECO:0000313" key="2">
    <source>
        <dbReference type="Proteomes" id="UP001147760"/>
    </source>
</evidence>
<comment type="caution">
    <text evidence="1">The sequence shown here is derived from an EMBL/GenBank/DDBJ whole genome shotgun (WGS) entry which is preliminary data.</text>
</comment>
<reference evidence="1" key="1">
    <citation type="submission" date="2022-12" db="EMBL/GenBank/DDBJ databases">
        <authorList>
            <person name="Petersen C."/>
        </authorList>
    </citation>
    <scope>NUCLEOTIDE SEQUENCE</scope>
    <source>
        <strain evidence="1">IBT 17660</strain>
    </source>
</reference>
<accession>A0A9X0BRH1</accession>
<dbReference type="Proteomes" id="UP001147760">
    <property type="component" value="Unassembled WGS sequence"/>
</dbReference>
<keyword evidence="2" id="KW-1185">Reference proteome</keyword>
<dbReference type="AlphaFoldDB" id="A0A9X0BRH1"/>
<name>A0A9X0BRH1_9EURO</name>
<organism evidence="1 2">
    <name type="scientific">Penicillium desertorum</name>
    <dbReference type="NCBI Taxonomy" id="1303715"/>
    <lineage>
        <taxon>Eukaryota</taxon>
        <taxon>Fungi</taxon>
        <taxon>Dikarya</taxon>
        <taxon>Ascomycota</taxon>
        <taxon>Pezizomycotina</taxon>
        <taxon>Eurotiomycetes</taxon>
        <taxon>Eurotiomycetidae</taxon>
        <taxon>Eurotiales</taxon>
        <taxon>Aspergillaceae</taxon>
        <taxon>Penicillium</taxon>
    </lineage>
</organism>
<protein>
    <submittedName>
        <fullName evidence="1">Uncharacterized protein</fullName>
    </submittedName>
</protein>